<evidence type="ECO:0000256" key="1">
    <source>
        <dbReference type="ARBA" id="ARBA00006926"/>
    </source>
</evidence>
<dbReference type="Proteomes" id="UP000822688">
    <property type="component" value="Chromosome V"/>
</dbReference>
<evidence type="ECO:0000313" key="7">
    <source>
        <dbReference type="Proteomes" id="UP000822688"/>
    </source>
</evidence>
<evidence type="ECO:0000256" key="2">
    <source>
        <dbReference type="ARBA" id="ARBA00022559"/>
    </source>
</evidence>
<dbReference type="InterPro" id="IPR000889">
    <property type="entry name" value="Glutathione_peroxidase"/>
</dbReference>
<dbReference type="PROSITE" id="PS00763">
    <property type="entry name" value="GLUTATHIONE_PEROXID_2"/>
    <property type="match status" value="1"/>
</dbReference>
<dbReference type="AlphaFoldDB" id="A0A8T0HVT2"/>
<dbReference type="FunFam" id="3.40.30.10:FF:000025">
    <property type="entry name" value="Glutathione peroxidase"/>
    <property type="match status" value="1"/>
</dbReference>
<dbReference type="SUPFAM" id="SSF52833">
    <property type="entry name" value="Thioredoxin-like"/>
    <property type="match status" value="1"/>
</dbReference>
<dbReference type="Pfam" id="PF00255">
    <property type="entry name" value="GSHPx"/>
    <property type="match status" value="1"/>
</dbReference>
<dbReference type="InterPro" id="IPR036249">
    <property type="entry name" value="Thioredoxin-like_sf"/>
</dbReference>
<keyword evidence="3 4" id="KW-0560">Oxidoreductase</keyword>
<reference evidence="6" key="1">
    <citation type="submission" date="2020-06" db="EMBL/GenBank/DDBJ databases">
        <title>WGS assembly of Ceratodon purpureus strain R40.</title>
        <authorList>
            <person name="Carey S.B."/>
            <person name="Jenkins J."/>
            <person name="Shu S."/>
            <person name="Lovell J.T."/>
            <person name="Sreedasyam A."/>
            <person name="Maumus F."/>
            <person name="Tiley G.P."/>
            <person name="Fernandez-Pozo N."/>
            <person name="Barry K."/>
            <person name="Chen C."/>
            <person name="Wang M."/>
            <person name="Lipzen A."/>
            <person name="Daum C."/>
            <person name="Saski C.A."/>
            <person name="Payton A.C."/>
            <person name="Mcbreen J.C."/>
            <person name="Conrad R.E."/>
            <person name="Kollar L.M."/>
            <person name="Olsson S."/>
            <person name="Huttunen S."/>
            <person name="Landis J.B."/>
            <person name="Wickett N.J."/>
            <person name="Johnson M.G."/>
            <person name="Rensing S.A."/>
            <person name="Grimwood J."/>
            <person name="Schmutz J."/>
            <person name="Mcdaniel S.F."/>
        </authorList>
    </citation>
    <scope>NUCLEOTIDE SEQUENCE</scope>
    <source>
        <strain evidence="6">R40</strain>
    </source>
</reference>
<dbReference type="GO" id="GO:0006979">
    <property type="term" value="P:response to oxidative stress"/>
    <property type="evidence" value="ECO:0007669"/>
    <property type="project" value="InterPro"/>
</dbReference>
<dbReference type="EMBL" id="CM026426">
    <property type="protein sequence ID" value="KAG0574558.1"/>
    <property type="molecule type" value="Genomic_DNA"/>
</dbReference>
<comment type="similarity">
    <text evidence="1 4">Belongs to the glutathione peroxidase family.</text>
</comment>
<keyword evidence="2 4" id="KW-0575">Peroxidase</keyword>
<dbReference type="PROSITE" id="PS51355">
    <property type="entry name" value="GLUTATHIONE_PEROXID_3"/>
    <property type="match status" value="1"/>
</dbReference>
<dbReference type="CDD" id="cd00340">
    <property type="entry name" value="GSH_Peroxidase"/>
    <property type="match status" value="1"/>
</dbReference>
<dbReference type="InterPro" id="IPR029760">
    <property type="entry name" value="GPX_CS"/>
</dbReference>
<dbReference type="PANTHER" id="PTHR11592:SF78">
    <property type="entry name" value="GLUTATHIONE PEROXIDASE"/>
    <property type="match status" value="1"/>
</dbReference>
<feature type="region of interest" description="Disordered" evidence="5">
    <location>
        <begin position="169"/>
        <end position="205"/>
    </location>
</feature>
<dbReference type="Gene3D" id="3.40.30.10">
    <property type="entry name" value="Glutaredoxin"/>
    <property type="match status" value="1"/>
</dbReference>
<organism evidence="6 7">
    <name type="scientific">Ceratodon purpureus</name>
    <name type="common">Fire moss</name>
    <name type="synonym">Dicranum purpureum</name>
    <dbReference type="NCBI Taxonomy" id="3225"/>
    <lineage>
        <taxon>Eukaryota</taxon>
        <taxon>Viridiplantae</taxon>
        <taxon>Streptophyta</taxon>
        <taxon>Embryophyta</taxon>
        <taxon>Bryophyta</taxon>
        <taxon>Bryophytina</taxon>
        <taxon>Bryopsida</taxon>
        <taxon>Dicranidae</taxon>
        <taxon>Pseudoditrichales</taxon>
        <taxon>Ditrichaceae</taxon>
        <taxon>Ceratodon</taxon>
    </lineage>
</organism>
<proteinExistence type="inferred from homology"/>
<comment type="caution">
    <text evidence="6">The sequence shown here is derived from an EMBL/GenBank/DDBJ whole genome shotgun (WGS) entry which is preliminary data.</text>
</comment>
<evidence type="ECO:0000313" key="6">
    <source>
        <dbReference type="EMBL" id="KAG0574558.1"/>
    </source>
</evidence>
<dbReference type="GO" id="GO:0004601">
    <property type="term" value="F:peroxidase activity"/>
    <property type="evidence" value="ECO:0007669"/>
    <property type="project" value="UniProtKB-KW"/>
</dbReference>
<evidence type="ECO:0000256" key="4">
    <source>
        <dbReference type="RuleBase" id="RU000499"/>
    </source>
</evidence>
<name>A0A8T0HVT2_CERPU</name>
<evidence type="ECO:0000256" key="5">
    <source>
        <dbReference type="SAM" id="MobiDB-lite"/>
    </source>
</evidence>
<evidence type="ECO:0000256" key="3">
    <source>
        <dbReference type="ARBA" id="ARBA00023002"/>
    </source>
</evidence>
<gene>
    <name evidence="6" type="ORF">KC19_VG271500</name>
</gene>
<accession>A0A8T0HVT2</accession>
<dbReference type="PANTHER" id="PTHR11592">
    <property type="entry name" value="GLUTATHIONE PEROXIDASE"/>
    <property type="match status" value="1"/>
</dbReference>
<protein>
    <recommendedName>
        <fullName evidence="4">Glutathione peroxidase</fullName>
    </recommendedName>
</protein>
<keyword evidence="7" id="KW-1185">Reference proteome</keyword>
<sequence>MPPKKGKEEPPPVEEEPTIVRSGNPIFDFVVKDMYGEEVPMLNYEGKVLLIVNVASMTTMTIQNYTELVELYTKYRNRDFEILAFPCNQFGNKEPEDLETIHEWVTTKWPGADFPFFDKVNVNGIHESPLWKYLKAQKGGGMLGDNIKWNFAKFLVDKVGNVVGRYGPTTPPSMIEDDIQGIVSPEKPPTPPEELDAKGKSVGKK</sequence>
<dbReference type="PRINTS" id="PR01011">
    <property type="entry name" value="GLUTPROXDASE"/>
</dbReference>